<dbReference type="EMBL" id="PVNG01000031">
    <property type="protein sequence ID" value="PRX52665.1"/>
    <property type="molecule type" value="Genomic_DNA"/>
</dbReference>
<proteinExistence type="predicted"/>
<comment type="caution">
    <text evidence="2">The sequence shown here is derived from an EMBL/GenBank/DDBJ whole genome shotgun (WGS) entry which is preliminary data.</text>
</comment>
<dbReference type="RefSeq" id="WP_106251693.1">
    <property type="nucleotide sequence ID" value="NZ_PVNG01000031.1"/>
</dbReference>
<protein>
    <recommendedName>
        <fullName evidence="4">DUF3558 domain-containing protein</fullName>
    </recommendedName>
</protein>
<feature type="signal peptide" evidence="1">
    <location>
        <begin position="1"/>
        <end position="19"/>
    </location>
</feature>
<organism evidence="2 3">
    <name type="scientific">Nonomuraea fuscirosea</name>
    <dbReference type="NCBI Taxonomy" id="1291556"/>
    <lineage>
        <taxon>Bacteria</taxon>
        <taxon>Bacillati</taxon>
        <taxon>Actinomycetota</taxon>
        <taxon>Actinomycetes</taxon>
        <taxon>Streptosporangiales</taxon>
        <taxon>Streptosporangiaceae</taxon>
        <taxon>Nonomuraea</taxon>
    </lineage>
</organism>
<dbReference type="PROSITE" id="PS51257">
    <property type="entry name" value="PROKAR_LIPOPROTEIN"/>
    <property type="match status" value="1"/>
</dbReference>
<dbReference type="AlphaFoldDB" id="A0A2T0M5C1"/>
<gene>
    <name evidence="2" type="ORF">B0I32_13162</name>
</gene>
<sequence length="191" mass="20495">MPKSALLIIGMTLTLALSAGCTPEPAAAPPQKSPEATPVIDAAPYWCEVIPQQGVRAISGLTMPLEESKWGALASHGGCSLRNEYSRFSLNWSINGGEEALGLARKNFGSTRLSELPTDLGKGLIAYTGGIPRSKPYVAFILFRCGKNQPWMGTSLSQVAKERNVVKDLTDLLHIARDRYGKAHNCTPEAA</sequence>
<evidence type="ECO:0000256" key="1">
    <source>
        <dbReference type="SAM" id="SignalP"/>
    </source>
</evidence>
<name>A0A2T0M5C1_9ACTN</name>
<reference evidence="2 3" key="1">
    <citation type="submission" date="2018-03" db="EMBL/GenBank/DDBJ databases">
        <title>Genomic Encyclopedia of Type Strains, Phase III (KMG-III): the genomes of soil and plant-associated and newly described type strains.</title>
        <authorList>
            <person name="Whitman W."/>
        </authorList>
    </citation>
    <scope>NUCLEOTIDE SEQUENCE [LARGE SCALE GENOMIC DNA]</scope>
    <source>
        <strain evidence="2 3">CGMCC 4.7104</strain>
    </source>
</reference>
<feature type="chain" id="PRO_5039287500" description="DUF3558 domain-containing protein" evidence="1">
    <location>
        <begin position="20"/>
        <end position="191"/>
    </location>
</feature>
<dbReference type="OrthoDB" id="3522417at2"/>
<evidence type="ECO:0000313" key="2">
    <source>
        <dbReference type="EMBL" id="PRX52665.1"/>
    </source>
</evidence>
<accession>A0A2T0M5C1</accession>
<keyword evidence="3" id="KW-1185">Reference proteome</keyword>
<dbReference type="Proteomes" id="UP000238312">
    <property type="component" value="Unassembled WGS sequence"/>
</dbReference>
<evidence type="ECO:0008006" key="4">
    <source>
        <dbReference type="Google" id="ProtNLM"/>
    </source>
</evidence>
<evidence type="ECO:0000313" key="3">
    <source>
        <dbReference type="Proteomes" id="UP000238312"/>
    </source>
</evidence>
<keyword evidence="1" id="KW-0732">Signal</keyword>